<dbReference type="PANTHER" id="PTHR33085">
    <property type="entry name" value="OS12G0113100 PROTEIN-RELATED"/>
    <property type="match status" value="1"/>
</dbReference>
<dbReference type="Proteomes" id="UP000823388">
    <property type="component" value="Chromosome 2K"/>
</dbReference>
<feature type="region of interest" description="Disordered" evidence="1">
    <location>
        <begin position="1"/>
        <end position="27"/>
    </location>
</feature>
<evidence type="ECO:0000313" key="2">
    <source>
        <dbReference type="EMBL" id="KAG2647661.1"/>
    </source>
</evidence>
<evidence type="ECO:0000313" key="3">
    <source>
        <dbReference type="Proteomes" id="UP000823388"/>
    </source>
</evidence>
<sequence>MAGKLEDGWSLSSSSSKRRRRRSNNDDDDCGMVCSCCGQRVKQHLYLALDDWNGGYSIHKLRHCWWFTKTSAQTPRASSRPDSFATSAWPHGVRRRGHQHLRLHQPAPPPTLVYDTMTSALTVGPRVPPMLHCLSDAMAVGDTLYALTTSVPLPESESHSSLQALSWAAVPDPPQPWDPDMEWCWRTVPSLLPPPYDGINIVAYALHPDGRTIFMSTDHRIQHPLPGHQQWLSLWKDLGDWVLPFRGQAYFDADLDYGYICYCPVASRSSSTARPPECMVLTEKLFRRKEEDPKYWPLLRGTEISLTYMGNSRFALVENVLRAEDFKRGSVLHVTVLSLKYDHDRRHNHKGELRCKVARHATRSYQVSKNTPMFSHAAFWM</sequence>
<gene>
    <name evidence="2" type="ORF">PVAP13_2KG582900</name>
</gene>
<dbReference type="Pfam" id="PF07893">
    <property type="entry name" value="DUF1668"/>
    <property type="match status" value="1"/>
</dbReference>
<evidence type="ECO:0000256" key="1">
    <source>
        <dbReference type="SAM" id="MobiDB-lite"/>
    </source>
</evidence>
<organism evidence="2 3">
    <name type="scientific">Panicum virgatum</name>
    <name type="common">Blackwell switchgrass</name>
    <dbReference type="NCBI Taxonomy" id="38727"/>
    <lineage>
        <taxon>Eukaryota</taxon>
        <taxon>Viridiplantae</taxon>
        <taxon>Streptophyta</taxon>
        <taxon>Embryophyta</taxon>
        <taxon>Tracheophyta</taxon>
        <taxon>Spermatophyta</taxon>
        <taxon>Magnoliopsida</taxon>
        <taxon>Liliopsida</taxon>
        <taxon>Poales</taxon>
        <taxon>Poaceae</taxon>
        <taxon>PACMAD clade</taxon>
        <taxon>Panicoideae</taxon>
        <taxon>Panicodae</taxon>
        <taxon>Paniceae</taxon>
        <taxon>Panicinae</taxon>
        <taxon>Panicum</taxon>
        <taxon>Panicum sect. Hiantes</taxon>
    </lineage>
</organism>
<dbReference type="AlphaFoldDB" id="A0A8T0WDM4"/>
<accession>A0A8T0WDM4</accession>
<comment type="caution">
    <text evidence="2">The sequence shown here is derived from an EMBL/GenBank/DDBJ whole genome shotgun (WGS) entry which is preliminary data.</text>
</comment>
<reference evidence="2" key="1">
    <citation type="submission" date="2020-05" db="EMBL/GenBank/DDBJ databases">
        <title>WGS assembly of Panicum virgatum.</title>
        <authorList>
            <person name="Lovell J.T."/>
            <person name="Jenkins J."/>
            <person name="Shu S."/>
            <person name="Juenger T.E."/>
            <person name="Schmutz J."/>
        </authorList>
    </citation>
    <scope>NUCLEOTIDE SEQUENCE</scope>
    <source>
        <strain evidence="2">AP13</strain>
    </source>
</reference>
<dbReference type="InterPro" id="IPR012871">
    <property type="entry name" value="DUF1668_ORYSA"/>
</dbReference>
<proteinExistence type="predicted"/>
<protein>
    <submittedName>
        <fullName evidence="2">Uncharacterized protein</fullName>
    </submittedName>
</protein>
<name>A0A8T0WDM4_PANVG</name>
<dbReference type="EMBL" id="CM029039">
    <property type="protein sequence ID" value="KAG2647661.1"/>
    <property type="molecule type" value="Genomic_DNA"/>
</dbReference>
<keyword evidence="3" id="KW-1185">Reference proteome</keyword>
<dbReference type="OrthoDB" id="582849at2759"/>
<dbReference type="PANTHER" id="PTHR33085:SF47">
    <property type="entry name" value="OS02G0513400 PROTEIN"/>
    <property type="match status" value="1"/>
</dbReference>